<keyword evidence="3" id="KW-1185">Reference proteome</keyword>
<name>A0ABW0RKA9_9GAMM</name>
<gene>
    <name evidence="2" type="ORF">ACFPQA_09085</name>
</gene>
<dbReference type="RefSeq" id="WP_248155772.1">
    <property type="nucleotide sequence ID" value="NZ_JAKZAJ010000002.1"/>
</dbReference>
<sequence>MQTNHSSFSQRLLALLALVFLIVAVSGCSAIGASMKATPTLSNWAGFTSMPLDDLKARYTNEYSRFVRVNGYTIHYQDRGSGDPIILMHGIFSALQTWDAWAGELAKTHRVIALDMPGYGLTGGPQNPDDFNEESALDAFEAFVNKLDLDSVSLAGNSLGGYIAARYAARNPGRVSRLILLDPFGYPQDTPWILSLATFPPVAFIGNYIQPAWAVTLNLNWVYGDADRIQQKDYVRYVQMNQRPGAKPLYIRTLKMIEARAENFDPPPFKRITAETLLMWGGEDDWVPVSLAGKWMADIPQAQLIIYPSAGHIPMEELPEATVRDAERFFDRGLEAVGSRTTSLEQALKGT</sequence>
<reference evidence="3" key="1">
    <citation type="journal article" date="2019" name="Int. J. Syst. Evol. Microbiol.">
        <title>The Global Catalogue of Microorganisms (GCM) 10K type strain sequencing project: providing services to taxonomists for standard genome sequencing and annotation.</title>
        <authorList>
            <consortium name="The Broad Institute Genomics Platform"/>
            <consortium name="The Broad Institute Genome Sequencing Center for Infectious Disease"/>
            <person name="Wu L."/>
            <person name="Ma J."/>
        </authorList>
    </citation>
    <scope>NUCLEOTIDE SEQUENCE [LARGE SCALE GENOMIC DNA]</scope>
    <source>
        <strain evidence="3">CGMCC 4.1799</strain>
    </source>
</reference>
<evidence type="ECO:0000259" key="1">
    <source>
        <dbReference type="Pfam" id="PF00561"/>
    </source>
</evidence>
<dbReference type="Gene3D" id="3.40.50.1820">
    <property type="entry name" value="alpha/beta hydrolase"/>
    <property type="match status" value="1"/>
</dbReference>
<dbReference type="EMBL" id="JBHSNL010000001">
    <property type="protein sequence ID" value="MFC5545204.1"/>
    <property type="molecule type" value="Genomic_DNA"/>
</dbReference>
<feature type="domain" description="AB hydrolase-1" evidence="1">
    <location>
        <begin position="84"/>
        <end position="317"/>
    </location>
</feature>
<evidence type="ECO:0000313" key="3">
    <source>
        <dbReference type="Proteomes" id="UP001596055"/>
    </source>
</evidence>
<dbReference type="InterPro" id="IPR029058">
    <property type="entry name" value="AB_hydrolase_fold"/>
</dbReference>
<dbReference type="GO" id="GO:0016787">
    <property type="term" value="F:hydrolase activity"/>
    <property type="evidence" value="ECO:0007669"/>
    <property type="project" value="UniProtKB-KW"/>
</dbReference>
<organism evidence="2 3">
    <name type="scientific">Marinobacter koreensis</name>
    <dbReference type="NCBI Taxonomy" id="335974"/>
    <lineage>
        <taxon>Bacteria</taxon>
        <taxon>Pseudomonadati</taxon>
        <taxon>Pseudomonadota</taxon>
        <taxon>Gammaproteobacteria</taxon>
        <taxon>Pseudomonadales</taxon>
        <taxon>Marinobacteraceae</taxon>
        <taxon>Marinobacter</taxon>
    </lineage>
</organism>
<dbReference type="PANTHER" id="PTHR46438">
    <property type="entry name" value="ALPHA/BETA-HYDROLASES SUPERFAMILY PROTEIN"/>
    <property type="match status" value="1"/>
</dbReference>
<protein>
    <submittedName>
        <fullName evidence="2">Alpha/beta fold hydrolase</fullName>
    </submittedName>
</protein>
<comment type="caution">
    <text evidence="2">The sequence shown here is derived from an EMBL/GenBank/DDBJ whole genome shotgun (WGS) entry which is preliminary data.</text>
</comment>
<evidence type="ECO:0000313" key="2">
    <source>
        <dbReference type="EMBL" id="MFC5545204.1"/>
    </source>
</evidence>
<dbReference type="InterPro" id="IPR000073">
    <property type="entry name" value="AB_hydrolase_1"/>
</dbReference>
<accession>A0ABW0RKA9</accession>
<proteinExistence type="predicted"/>
<keyword evidence="2" id="KW-0378">Hydrolase</keyword>
<dbReference type="PRINTS" id="PR00111">
    <property type="entry name" value="ABHYDROLASE"/>
</dbReference>
<dbReference type="Pfam" id="PF00561">
    <property type="entry name" value="Abhydrolase_1"/>
    <property type="match status" value="1"/>
</dbReference>
<dbReference type="Proteomes" id="UP001596055">
    <property type="component" value="Unassembled WGS sequence"/>
</dbReference>
<dbReference type="SUPFAM" id="SSF53474">
    <property type="entry name" value="alpha/beta-Hydrolases"/>
    <property type="match status" value="1"/>
</dbReference>
<dbReference type="PANTHER" id="PTHR46438:SF11">
    <property type="entry name" value="LIPASE-RELATED"/>
    <property type="match status" value="1"/>
</dbReference>